<reference evidence="5 6" key="1">
    <citation type="submission" date="2021-01" db="EMBL/GenBank/DDBJ databases">
        <title>Whole genome shotgun sequence of Plantactinospora endophytica NBRC 110450.</title>
        <authorList>
            <person name="Komaki H."/>
            <person name="Tamura T."/>
        </authorList>
    </citation>
    <scope>NUCLEOTIDE SEQUENCE [LARGE SCALE GENOMIC DNA]</scope>
    <source>
        <strain evidence="5 6">NBRC 110450</strain>
    </source>
</reference>
<sequence length="312" mass="32073">MLTLTAALALAGCGSDAGDHASSGTAADAPAGAEQAQPGAAEAPAGGVGEADTSAKEPTTELGVNQRAIVYTGSVTVRVDDVDAAAARAVGIATGAGGFLGGDNRSSDESRSEATLQLRVPADRFATVVDEIARLGEQLRRDIKTDDVTEESLDLDARIATQKARVESGRRLLAQANSLSDLVMLEGELAKREADLASLEAKKRRLADLTALSTITAVILGPNAQVPEDEPAGGFLAGLEGGWTAFVASLRVLLTVLGALLPWAIGLGLPLFGVLWLVRRFRARRPLPALTAPAPAARVNLPVPTQAPAPPD</sequence>
<keyword evidence="3" id="KW-0472">Membrane</keyword>
<feature type="region of interest" description="Disordered" evidence="2">
    <location>
        <begin position="16"/>
        <end position="60"/>
    </location>
</feature>
<name>A0ABQ4DTB1_9ACTN</name>
<evidence type="ECO:0000256" key="1">
    <source>
        <dbReference type="SAM" id="Coils"/>
    </source>
</evidence>
<dbReference type="Proteomes" id="UP000646749">
    <property type="component" value="Unassembled WGS sequence"/>
</dbReference>
<evidence type="ECO:0000256" key="2">
    <source>
        <dbReference type="SAM" id="MobiDB-lite"/>
    </source>
</evidence>
<keyword evidence="3" id="KW-0812">Transmembrane</keyword>
<feature type="transmembrane region" description="Helical" evidence="3">
    <location>
        <begin position="252"/>
        <end position="278"/>
    </location>
</feature>
<evidence type="ECO:0000313" key="5">
    <source>
        <dbReference type="EMBL" id="GIG85705.1"/>
    </source>
</evidence>
<keyword evidence="3" id="KW-1133">Transmembrane helix</keyword>
<keyword evidence="1" id="KW-0175">Coiled coil</keyword>
<organism evidence="5 6">
    <name type="scientific">Plantactinospora endophytica</name>
    <dbReference type="NCBI Taxonomy" id="673535"/>
    <lineage>
        <taxon>Bacteria</taxon>
        <taxon>Bacillati</taxon>
        <taxon>Actinomycetota</taxon>
        <taxon>Actinomycetes</taxon>
        <taxon>Micromonosporales</taxon>
        <taxon>Micromonosporaceae</taxon>
        <taxon>Plantactinospora</taxon>
    </lineage>
</organism>
<dbReference type="EMBL" id="BONW01000002">
    <property type="protein sequence ID" value="GIG85705.1"/>
    <property type="molecule type" value="Genomic_DNA"/>
</dbReference>
<feature type="coiled-coil region" evidence="1">
    <location>
        <begin position="182"/>
        <end position="209"/>
    </location>
</feature>
<proteinExistence type="predicted"/>
<evidence type="ECO:0000313" key="6">
    <source>
        <dbReference type="Proteomes" id="UP000646749"/>
    </source>
</evidence>
<dbReference type="Pfam" id="PF14257">
    <property type="entry name" value="DUF4349"/>
    <property type="match status" value="1"/>
</dbReference>
<accession>A0ABQ4DTB1</accession>
<dbReference type="InterPro" id="IPR025645">
    <property type="entry name" value="DUF4349"/>
</dbReference>
<evidence type="ECO:0000256" key="3">
    <source>
        <dbReference type="SAM" id="Phobius"/>
    </source>
</evidence>
<keyword evidence="5" id="KW-0449">Lipoprotein</keyword>
<feature type="domain" description="DUF4349" evidence="4">
    <location>
        <begin position="67"/>
        <end position="276"/>
    </location>
</feature>
<comment type="caution">
    <text evidence="5">The sequence shown here is derived from an EMBL/GenBank/DDBJ whole genome shotgun (WGS) entry which is preliminary data.</text>
</comment>
<evidence type="ECO:0000259" key="4">
    <source>
        <dbReference type="Pfam" id="PF14257"/>
    </source>
</evidence>
<protein>
    <submittedName>
        <fullName evidence="5">Lipoprotein</fullName>
    </submittedName>
</protein>
<keyword evidence="6" id="KW-1185">Reference proteome</keyword>
<feature type="compositionally biased region" description="Low complexity" evidence="2">
    <location>
        <begin position="26"/>
        <end position="45"/>
    </location>
</feature>
<gene>
    <name evidence="5" type="ORF">Pen02_06410</name>
</gene>